<dbReference type="EMBL" id="JAPFFF010000001">
    <property type="protein sequence ID" value="KAK8898447.1"/>
    <property type="molecule type" value="Genomic_DNA"/>
</dbReference>
<protein>
    <submittedName>
        <fullName evidence="2">Uncharacterized protein</fullName>
    </submittedName>
</protein>
<dbReference type="Proteomes" id="UP001470230">
    <property type="component" value="Unassembled WGS sequence"/>
</dbReference>
<accession>A0ABR2L514</accession>
<keyword evidence="1" id="KW-1133">Transmembrane helix</keyword>
<keyword evidence="1" id="KW-0472">Membrane</keyword>
<sequence length="449" mass="52232">MVCVFLLVSLSVGIPQYSIIFISSQNESQMQNFTRMLNDDKDKLCKIIHEYEVSQSYCKNLYAPLQNALSSDGSNINNIIKKVSKYSEYLFIICDYSLEALDFNNLPNQNVVFIEFDQYMFYSFGIRKFGLNHLRNLTVNTIKAIYRITSNINDEKAKSFSALCQKIIGPIEMANQQKNSEKYLRISIEGNIKDKVSCLTIKNIKLNIVNNDLNINSLFMYDSTLDKNSKNIRTTFFLMDPQSIIDEESQDKVHVEQYGRLYLYRHISDISIYFYDDQYCVASTYRGKKGDYCYKARKSYGNIFNLIARGSIFRFILEGQNLGQSTLNITLMYFDPRVSLLENVNFYLNGNWTSISEKPKIIITYESDYFNIDTTYLKDMGFLVENESLYSYVPLNRQPFRLKPKYIGIICGILFVVVLTIILIIIAVLYRPPKEISMEEELEKDIDNI</sequence>
<keyword evidence="1" id="KW-0812">Transmembrane</keyword>
<reference evidence="2 3" key="1">
    <citation type="submission" date="2024-04" db="EMBL/GenBank/DDBJ databases">
        <title>Tritrichomonas musculus Genome.</title>
        <authorList>
            <person name="Alves-Ferreira E."/>
            <person name="Grigg M."/>
            <person name="Lorenzi H."/>
            <person name="Galac M."/>
        </authorList>
    </citation>
    <scope>NUCLEOTIDE SEQUENCE [LARGE SCALE GENOMIC DNA]</scope>
    <source>
        <strain evidence="2 3">EAF2021</strain>
    </source>
</reference>
<organism evidence="2 3">
    <name type="scientific">Tritrichomonas musculus</name>
    <dbReference type="NCBI Taxonomy" id="1915356"/>
    <lineage>
        <taxon>Eukaryota</taxon>
        <taxon>Metamonada</taxon>
        <taxon>Parabasalia</taxon>
        <taxon>Tritrichomonadida</taxon>
        <taxon>Tritrichomonadidae</taxon>
        <taxon>Tritrichomonas</taxon>
    </lineage>
</organism>
<proteinExistence type="predicted"/>
<evidence type="ECO:0000313" key="2">
    <source>
        <dbReference type="EMBL" id="KAK8898447.1"/>
    </source>
</evidence>
<feature type="transmembrane region" description="Helical" evidence="1">
    <location>
        <begin position="406"/>
        <end position="430"/>
    </location>
</feature>
<gene>
    <name evidence="2" type="ORF">M9Y10_000735</name>
</gene>
<name>A0ABR2L514_9EUKA</name>
<keyword evidence="3" id="KW-1185">Reference proteome</keyword>
<comment type="caution">
    <text evidence="2">The sequence shown here is derived from an EMBL/GenBank/DDBJ whole genome shotgun (WGS) entry which is preliminary data.</text>
</comment>
<evidence type="ECO:0000313" key="3">
    <source>
        <dbReference type="Proteomes" id="UP001470230"/>
    </source>
</evidence>
<evidence type="ECO:0000256" key="1">
    <source>
        <dbReference type="SAM" id="Phobius"/>
    </source>
</evidence>